<dbReference type="Proteomes" id="UP000247459">
    <property type="component" value="Unassembled WGS sequence"/>
</dbReference>
<protein>
    <submittedName>
        <fullName evidence="1">Uncharacterized protein</fullName>
    </submittedName>
</protein>
<dbReference type="AlphaFoldDB" id="A0A2W0C5U8"/>
<name>A0A2W0C5U8_9BACL</name>
<gene>
    <name evidence="1" type="ORF">PIL02S_04368</name>
</gene>
<organism evidence="1 2">
    <name type="scientific">Paenibacillus illinoisensis</name>
    <dbReference type="NCBI Taxonomy" id="59845"/>
    <lineage>
        <taxon>Bacteria</taxon>
        <taxon>Bacillati</taxon>
        <taxon>Bacillota</taxon>
        <taxon>Bacilli</taxon>
        <taxon>Bacillales</taxon>
        <taxon>Paenibacillaceae</taxon>
        <taxon>Paenibacillus</taxon>
    </lineage>
</organism>
<evidence type="ECO:0000313" key="1">
    <source>
        <dbReference type="EMBL" id="PYY27710.1"/>
    </source>
</evidence>
<proteinExistence type="predicted"/>
<dbReference type="EMBL" id="PRLG01000021">
    <property type="protein sequence ID" value="PYY27710.1"/>
    <property type="molecule type" value="Genomic_DNA"/>
</dbReference>
<sequence length="41" mass="4726">MEGETPVNRAVVRFFRNDKEYVDANTVSIDNPFKGRPVQKT</sequence>
<reference evidence="1 2" key="1">
    <citation type="submission" date="2018-01" db="EMBL/GenBank/DDBJ databases">
        <title>Genome sequence of the PGP bacterium Paenibacillus illinoisensis E3.</title>
        <authorList>
            <person name="Rolli E."/>
            <person name="Marasco R."/>
            <person name="Bessem C."/>
            <person name="Michoud G."/>
            <person name="Gaiarsa S."/>
            <person name="Borin S."/>
            <person name="Daffonchio D."/>
        </authorList>
    </citation>
    <scope>NUCLEOTIDE SEQUENCE [LARGE SCALE GENOMIC DNA]</scope>
    <source>
        <strain evidence="1 2">E3</strain>
    </source>
</reference>
<dbReference type="RefSeq" id="WP_258377729.1">
    <property type="nucleotide sequence ID" value="NZ_PRLG01000021.1"/>
</dbReference>
<comment type="caution">
    <text evidence="1">The sequence shown here is derived from an EMBL/GenBank/DDBJ whole genome shotgun (WGS) entry which is preliminary data.</text>
</comment>
<accession>A0A2W0C5U8</accession>
<evidence type="ECO:0000313" key="2">
    <source>
        <dbReference type="Proteomes" id="UP000247459"/>
    </source>
</evidence>